<dbReference type="SUPFAM" id="SSF57997">
    <property type="entry name" value="Tropomyosin"/>
    <property type="match status" value="1"/>
</dbReference>
<feature type="region of interest" description="Disordered" evidence="1">
    <location>
        <begin position="525"/>
        <end position="608"/>
    </location>
</feature>
<dbReference type="SMART" id="SM00054">
    <property type="entry name" value="EFh"/>
    <property type="match status" value="3"/>
</dbReference>
<feature type="region of interest" description="Disordered" evidence="1">
    <location>
        <begin position="1095"/>
        <end position="1205"/>
    </location>
</feature>
<comment type="caution">
    <text evidence="5">The sequence shown here is derived from an EMBL/GenBank/DDBJ whole genome shotgun (WGS) entry which is preliminary data.</text>
</comment>
<dbReference type="Gene3D" id="1.10.287.1490">
    <property type="match status" value="1"/>
</dbReference>
<dbReference type="RefSeq" id="XP_015466289.1">
    <property type="nucleotide sequence ID" value="XM_015612896.1"/>
</dbReference>
<dbReference type="SMART" id="SM00165">
    <property type="entry name" value="UBA"/>
    <property type="match status" value="1"/>
</dbReference>
<feature type="compositionally biased region" description="Polar residues" evidence="1">
    <location>
        <begin position="598"/>
        <end position="608"/>
    </location>
</feature>
<proteinExistence type="predicted"/>
<accession>A0A0V1PVC4</accession>
<evidence type="ECO:0000259" key="3">
    <source>
        <dbReference type="PROSITE" id="PS50031"/>
    </source>
</evidence>
<dbReference type="FunFam" id="1.10.238.10:FF:000558">
    <property type="entry name" value="EH domain-containing and endocytosis protein 1"/>
    <property type="match status" value="1"/>
</dbReference>
<organism evidence="5 6">
    <name type="scientific">Debaryomyces fabryi</name>
    <dbReference type="NCBI Taxonomy" id="58627"/>
    <lineage>
        <taxon>Eukaryota</taxon>
        <taxon>Fungi</taxon>
        <taxon>Dikarya</taxon>
        <taxon>Ascomycota</taxon>
        <taxon>Saccharomycotina</taxon>
        <taxon>Pichiomycetes</taxon>
        <taxon>Debaryomycetaceae</taxon>
        <taxon>Debaryomyces</taxon>
    </lineage>
</organism>
<feature type="compositionally biased region" description="Low complexity" evidence="1">
    <location>
        <begin position="558"/>
        <end position="576"/>
    </location>
</feature>
<protein>
    <submittedName>
        <fullName evidence="5">Uncharacterized protein</fullName>
    </submittedName>
</protein>
<dbReference type="SUPFAM" id="SSF47473">
    <property type="entry name" value="EF-hand"/>
    <property type="match status" value="3"/>
</dbReference>
<reference evidence="5 6" key="1">
    <citation type="submission" date="2015-11" db="EMBL/GenBank/DDBJ databases">
        <title>The genome of Debaryomyces fabryi.</title>
        <authorList>
            <person name="Tafer H."/>
            <person name="Lopandic K."/>
        </authorList>
    </citation>
    <scope>NUCLEOTIDE SEQUENCE [LARGE SCALE GENOMIC DNA]</scope>
    <source>
        <strain evidence="5 6">CBS 789</strain>
    </source>
</reference>
<keyword evidence="6" id="KW-1185">Reference proteome</keyword>
<feature type="compositionally biased region" description="Polar residues" evidence="1">
    <location>
        <begin position="1283"/>
        <end position="1303"/>
    </location>
</feature>
<dbReference type="Pfam" id="PF00627">
    <property type="entry name" value="UBA"/>
    <property type="match status" value="1"/>
</dbReference>
<feature type="domain" description="EH" evidence="3">
    <location>
        <begin position="23"/>
        <end position="109"/>
    </location>
</feature>
<evidence type="ECO:0000259" key="2">
    <source>
        <dbReference type="PROSITE" id="PS50030"/>
    </source>
</evidence>
<name>A0A0V1PVC4_9ASCO</name>
<dbReference type="InterPro" id="IPR009060">
    <property type="entry name" value="UBA-like_sf"/>
</dbReference>
<feature type="compositionally biased region" description="Polar residues" evidence="1">
    <location>
        <begin position="439"/>
        <end position="456"/>
    </location>
</feature>
<feature type="domain" description="EF-hand" evidence="4">
    <location>
        <begin position="313"/>
        <end position="348"/>
    </location>
</feature>
<feature type="compositionally biased region" description="Acidic residues" evidence="1">
    <location>
        <begin position="1149"/>
        <end position="1168"/>
    </location>
</feature>
<feature type="domain" description="EH" evidence="3">
    <location>
        <begin position="314"/>
        <end position="403"/>
    </location>
</feature>
<dbReference type="InterPro" id="IPR015940">
    <property type="entry name" value="UBA"/>
</dbReference>
<feature type="compositionally biased region" description="Basic and acidic residues" evidence="1">
    <location>
        <begin position="871"/>
        <end position="884"/>
    </location>
</feature>
<feature type="region of interest" description="Disordered" evidence="1">
    <location>
        <begin position="868"/>
        <end position="901"/>
    </location>
</feature>
<dbReference type="CDD" id="cd00052">
    <property type="entry name" value="EH"/>
    <property type="match status" value="3"/>
</dbReference>
<dbReference type="GO" id="GO:0006897">
    <property type="term" value="P:endocytosis"/>
    <property type="evidence" value="ECO:0007669"/>
    <property type="project" value="TreeGrafter"/>
</dbReference>
<dbReference type="Pfam" id="PF12763">
    <property type="entry name" value="EH"/>
    <property type="match status" value="3"/>
</dbReference>
<feature type="region of interest" description="Disordered" evidence="1">
    <location>
        <begin position="1070"/>
        <end position="1089"/>
    </location>
</feature>
<evidence type="ECO:0000259" key="4">
    <source>
        <dbReference type="PROSITE" id="PS50222"/>
    </source>
</evidence>
<dbReference type="GO" id="GO:0005737">
    <property type="term" value="C:cytoplasm"/>
    <property type="evidence" value="ECO:0007669"/>
    <property type="project" value="TreeGrafter"/>
</dbReference>
<dbReference type="GO" id="GO:0005886">
    <property type="term" value="C:plasma membrane"/>
    <property type="evidence" value="ECO:0007669"/>
    <property type="project" value="TreeGrafter"/>
</dbReference>
<dbReference type="InterPro" id="IPR011992">
    <property type="entry name" value="EF-hand-dom_pair"/>
</dbReference>
<feature type="compositionally biased region" description="Polar residues" evidence="1">
    <location>
        <begin position="1171"/>
        <end position="1185"/>
    </location>
</feature>
<dbReference type="PANTHER" id="PTHR11216:SF170">
    <property type="entry name" value="DYNAMIN ASSOCIATED PROTEIN 160, ISOFORM D"/>
    <property type="match status" value="1"/>
</dbReference>
<feature type="compositionally biased region" description="Polar residues" evidence="1">
    <location>
        <begin position="886"/>
        <end position="895"/>
    </location>
</feature>
<feature type="region of interest" description="Disordered" evidence="1">
    <location>
        <begin position="914"/>
        <end position="999"/>
    </location>
</feature>
<feature type="compositionally biased region" description="Polar residues" evidence="1">
    <location>
        <begin position="973"/>
        <end position="997"/>
    </location>
</feature>
<dbReference type="InterPro" id="IPR002048">
    <property type="entry name" value="EF_hand_dom"/>
</dbReference>
<feature type="compositionally biased region" description="Low complexity" evidence="1">
    <location>
        <begin position="958"/>
        <end position="972"/>
    </location>
</feature>
<gene>
    <name evidence="5" type="ORF">AC631_04067</name>
</gene>
<dbReference type="PANTHER" id="PTHR11216">
    <property type="entry name" value="EH DOMAIN"/>
    <property type="match status" value="1"/>
</dbReference>
<feature type="compositionally biased region" description="Polar residues" evidence="1">
    <location>
        <begin position="930"/>
        <end position="945"/>
    </location>
</feature>
<feature type="domain" description="UBA" evidence="2">
    <location>
        <begin position="1297"/>
        <end position="1340"/>
    </location>
</feature>
<dbReference type="PROSITE" id="PS50030">
    <property type="entry name" value="UBA"/>
    <property type="match status" value="1"/>
</dbReference>
<dbReference type="GO" id="GO:0005509">
    <property type="term" value="F:calcium ion binding"/>
    <property type="evidence" value="ECO:0007669"/>
    <property type="project" value="InterPro"/>
</dbReference>
<sequence>MENTNTNQTLATPTFKVGLTSEEKKLYSQLFKSLDPEGTGIITGEKARSTFEKSGLPPAILGEIWQIADQNNLGFLTQFGFCHAMRLIGYTQSGQHPTSTLGDTPGPLPKFANLNLVQPPPLQPQSTNSSFMQSQPSAIVPQNTATLQSKPQDPISSISSSDYQKFSQLFIKTVGSPKGELSGNKARDIFMKAKLPTTTLGQIWGLVDRDNSGKLDMPSFIIAMHLIHGLLSGVIKQLPPFLSENVWQSVQAPEANLQPQGSRQASYNSINSQQTTVRHPPSAGTQSQFQQPQSPHRDVSTPQGANSWTVTPTIKQQYDSIFDNLDKSKSGQLSPDQVASILMTSKLNQQDLATVWDLADIQNTGIFTKLEFSIALFLVNKRLAGDKLPNIVPDSLIDSIKNIGEPQHQSNSDNRNAPQVKPIERQKTAMDDLVDIFGPTSNTSSAVPAVSPTNSSAHHDVSRSLEKRTSSSDLSHPGDLPKVRKNLSQSFQPTSSFGQTLMNKHQSFTPTKEEKVEEDLLGEDVHHEAEPRSPPPVPESKKINYDALRSVPPPPVKSQPSTIGSVSSPANQSSASGYQSPPPVPVHNHNVGGVSREGSFQQQKALPSQNDDLLADANPEISGQLSQATSDIANLSNQIKSLTTQTSGLHEKKSRAEQELSKILSTKQDIGNKLKTLRSSYESEVQQFNQVESNLATAKEETEALRSETSISEARFNSLTSDLNEKQVTMENLQKENAALKEKLGNLNAENAELQKQTELRTSELQQLTNKLSVTKSQVQVALVKNQELKNKLLEMENSSKNLQKEVDQAEQQHSDFQNESKNLSQQHEDLSKFQPSKENSGLFGNAKGLAVGAGVGSAIAGVAGMVGHSMGHDESSTSNRDEQQESYNQNASDEQSFRSRFKVSDLVDEVRDKPSADLTGVDDLENVNKDASSFPNASEQNNEQATDEFRDRFPRLSTNESTEENNTNATAPSSTVMTEDTDGNETPVTSPSNSDFQFPEGSNAGIGAGMAGMPGMLVGVQRTDSLTSSVQNNAALSVRDDNIDEVSDRDTIDNLTAPNTAGTAVVTHNEFKNDNNQEESSDKLSSGVESFEMVNSDDVRDQYNSQDKQFGTGNRESFVMRNPLNVREDSDLPNPSIDDEFPPIKELDYDESSSDDESQNDNYDDAVDNLPSQSKEAPVNQASQDDFDSAFNDLQPAAPENHGRDLFADEFDNLEAAQVDDNLNDEFEGQNQDIGFSEDFTNEPLGQSDASYSQFNHQSAEQSNKNSNDEWEQLFAGFGNAEPTSQTVQEHSEATQSNSSQYDAIQELVGMGFDENTAARALAKENGNLEAATNYLLDNA</sequence>
<feature type="region of interest" description="Disordered" evidence="1">
    <location>
        <begin position="803"/>
        <end position="840"/>
    </location>
</feature>
<dbReference type="GeneID" id="26841076"/>
<dbReference type="OrthoDB" id="524326at2759"/>
<feature type="compositionally biased region" description="Polar residues" evidence="1">
    <location>
        <begin position="1103"/>
        <end position="1116"/>
    </location>
</feature>
<dbReference type="SMART" id="SM00027">
    <property type="entry name" value="EH"/>
    <property type="match status" value="3"/>
</dbReference>
<dbReference type="PROSITE" id="PS50031">
    <property type="entry name" value="EH"/>
    <property type="match status" value="3"/>
</dbReference>
<feature type="compositionally biased region" description="Polar residues" evidence="1">
    <location>
        <begin position="1245"/>
        <end position="1267"/>
    </location>
</feature>
<dbReference type="Proteomes" id="UP000054251">
    <property type="component" value="Unassembled WGS sequence"/>
</dbReference>
<feature type="region of interest" description="Disordered" evidence="1">
    <location>
        <begin position="1227"/>
        <end position="1268"/>
    </location>
</feature>
<feature type="compositionally biased region" description="Basic and acidic residues" evidence="1">
    <location>
        <begin position="457"/>
        <end position="470"/>
    </location>
</feature>
<feature type="domain" description="EH" evidence="3">
    <location>
        <begin position="162"/>
        <end position="253"/>
    </location>
</feature>
<feature type="region of interest" description="Disordered" evidence="1">
    <location>
        <begin position="254"/>
        <end position="310"/>
    </location>
</feature>
<evidence type="ECO:0000313" key="6">
    <source>
        <dbReference type="Proteomes" id="UP000054251"/>
    </source>
</evidence>
<evidence type="ECO:0000313" key="5">
    <source>
        <dbReference type="EMBL" id="KSA00187.1"/>
    </source>
</evidence>
<dbReference type="GO" id="GO:0016197">
    <property type="term" value="P:endosomal transport"/>
    <property type="evidence" value="ECO:0007669"/>
    <property type="project" value="TreeGrafter"/>
</dbReference>
<dbReference type="SUPFAM" id="SSF46934">
    <property type="entry name" value="UBA-like"/>
    <property type="match status" value="1"/>
</dbReference>
<dbReference type="InterPro" id="IPR000261">
    <property type="entry name" value="EH_dom"/>
</dbReference>
<feature type="compositionally biased region" description="Basic and acidic residues" evidence="1">
    <location>
        <begin position="803"/>
        <end position="819"/>
    </location>
</feature>
<dbReference type="EMBL" id="LMYN01000099">
    <property type="protein sequence ID" value="KSA00187.1"/>
    <property type="molecule type" value="Genomic_DNA"/>
</dbReference>
<evidence type="ECO:0000256" key="1">
    <source>
        <dbReference type="SAM" id="MobiDB-lite"/>
    </source>
</evidence>
<dbReference type="Gene3D" id="1.10.238.10">
    <property type="entry name" value="EF-hand"/>
    <property type="match status" value="3"/>
</dbReference>
<feature type="region of interest" description="Disordered" evidence="1">
    <location>
        <begin position="1282"/>
        <end position="1303"/>
    </location>
</feature>
<dbReference type="Gene3D" id="1.10.8.10">
    <property type="entry name" value="DNA helicase RuvA subunit, C-terminal domain"/>
    <property type="match status" value="1"/>
</dbReference>
<dbReference type="PROSITE" id="PS50222">
    <property type="entry name" value="EF_HAND_2"/>
    <property type="match status" value="1"/>
</dbReference>
<feature type="region of interest" description="Disordered" evidence="1">
    <location>
        <begin position="435"/>
        <end position="485"/>
    </location>
</feature>